<organism evidence="1 2">
    <name type="scientific">Vibrio viridaestus</name>
    <dbReference type="NCBI Taxonomy" id="2487322"/>
    <lineage>
        <taxon>Bacteria</taxon>
        <taxon>Pseudomonadati</taxon>
        <taxon>Pseudomonadota</taxon>
        <taxon>Gammaproteobacteria</taxon>
        <taxon>Vibrionales</taxon>
        <taxon>Vibrionaceae</taxon>
        <taxon>Vibrio</taxon>
    </lineage>
</organism>
<sequence>MLADTCNKIIESNASGVIKINEDQSTYWLKISGEDKNNFVRKVSAQLAKIKMFSFFETKAVMSSFERFEHEKAVLRYLSEMNVNVPHIAYEGPGFFVTSDEGKPLNTIQQSRIGQTELNELFTMFSRLHANNVAHGRPALRDIVINDENNLSLLDFEESILNATSQQMARDMYMLLMDLCRLQHITSEQKSEALLIWKENVSENVWSELLKINRFLKHFSFLARTVLLFKKKNKLSQQILSTIKLLDNFE</sequence>
<comment type="caution">
    <text evidence="1">The sequence shown here is derived from an EMBL/GenBank/DDBJ whole genome shotgun (WGS) entry which is preliminary data.</text>
</comment>
<evidence type="ECO:0008006" key="3">
    <source>
        <dbReference type="Google" id="ProtNLM"/>
    </source>
</evidence>
<evidence type="ECO:0000313" key="2">
    <source>
        <dbReference type="Proteomes" id="UP000281112"/>
    </source>
</evidence>
<reference evidence="1 2" key="1">
    <citation type="submission" date="2018-11" db="EMBL/GenBank/DDBJ databases">
        <title>Vibrio LJC006 sp. nov., isolated from seawater during the bloom of the enteromorpha.</title>
        <authorList>
            <person name="Liang J."/>
        </authorList>
    </citation>
    <scope>NUCLEOTIDE SEQUENCE [LARGE SCALE GENOMIC DNA]</scope>
    <source>
        <strain evidence="1 2">LJC006</strain>
    </source>
</reference>
<dbReference type="SUPFAM" id="SSF56112">
    <property type="entry name" value="Protein kinase-like (PK-like)"/>
    <property type="match status" value="1"/>
</dbReference>
<accession>A0A3N9TLT7</accession>
<proteinExistence type="predicted"/>
<dbReference type="InterPro" id="IPR011009">
    <property type="entry name" value="Kinase-like_dom_sf"/>
</dbReference>
<evidence type="ECO:0000313" key="1">
    <source>
        <dbReference type="EMBL" id="RQW64803.1"/>
    </source>
</evidence>
<dbReference type="RefSeq" id="WP_124935452.1">
    <property type="nucleotide sequence ID" value="NZ_RJVQ01000001.1"/>
</dbReference>
<dbReference type="EMBL" id="RJVQ01000001">
    <property type="protein sequence ID" value="RQW64803.1"/>
    <property type="molecule type" value="Genomic_DNA"/>
</dbReference>
<dbReference type="AlphaFoldDB" id="A0A3N9TLT7"/>
<dbReference type="Proteomes" id="UP000281112">
    <property type="component" value="Unassembled WGS sequence"/>
</dbReference>
<name>A0A3N9TLT7_9VIBR</name>
<dbReference type="Gene3D" id="1.10.510.10">
    <property type="entry name" value="Transferase(Phosphotransferase) domain 1"/>
    <property type="match status" value="1"/>
</dbReference>
<protein>
    <recommendedName>
        <fullName evidence="3">Serine/threonine protein kinase</fullName>
    </recommendedName>
</protein>
<keyword evidence="2" id="KW-1185">Reference proteome</keyword>
<dbReference type="OrthoDB" id="5564772at2"/>
<gene>
    <name evidence="1" type="ORF">EES38_01815</name>
</gene>